<dbReference type="InterPro" id="IPR017850">
    <property type="entry name" value="Alkaline_phosphatase_core_sf"/>
</dbReference>
<gene>
    <name evidence="3" type="ORF">TrLO_g8221</name>
</gene>
<evidence type="ECO:0000313" key="3">
    <source>
        <dbReference type="EMBL" id="GMH58148.1"/>
    </source>
</evidence>
<sequence>MLFQERSPLAIGNGPPTPPKTNDFSSMEIAPSSPVVGTATKLSSPPPTPPTHGYGLLVVLTCMMVAIPFYWGSLEGGKGVDSLHGLMAKLIAYFFLTLILTVSSMLYLISLVSRITYTKAWTSSAFGERYPKVKTYHAFLACITTFALSWLVVFTVQDWGYTEQTHGGLNALGLFAIGGGIILLFFPLAILPTFKQRAAMLVIYALVIGIFLAVSIPIAVREYPKGVNGRMQSFEQQGNCKARNPIPWLGLAPFRLNFIFSGTECDGEGEESYKVEVSRLGMIQVEAGPMTNGGCDLRYHELGEFNNAESLTNGTGYKNVDMAGTRFKTGAEVTLANELQPGVAKDFRGISDATFFTVVCGGEEQHFSIPPPHANNKVFDHLPVVFIGMDGMGRAHAWRKMPLTMKALARIENAGESGEGPAHVYNFMKHSTQDFATGKNSNNMFRGRFSRNESRTNCPSFWNATTGTVIWSWGMCMKIDERSGEEQTKKYDEGKEDWFQDPHGARVPVEGELGNVTSAPLDNRPPPDQFVQHTDPWCHPDYWIPGEGQALGFMGGPYSATIRCIGSRRAHMHHFDVFDPVDPPALTLIWDLTPHEPTGEVVATVDADLANFIENTIDLNTTAVVWTADHGNHVGLYPQTTEGGHVEQSNVMSVLTLPTWYVSEEQHEGLRANEQRLISHTDLYQTLKDIYDRPLSGAAPPAGAGNGCNPMARSLWEDVGDSDSMEDLDIRKACMCEECNIGGGLIGSEDKWYTKRAGRKFGANYRIIGDGVGEYY</sequence>
<dbReference type="OrthoDB" id="413313at2759"/>
<feature type="transmembrane region" description="Helical" evidence="2">
    <location>
        <begin position="138"/>
        <end position="157"/>
    </location>
</feature>
<dbReference type="EMBL" id="BRXW01000476">
    <property type="protein sequence ID" value="GMH58148.1"/>
    <property type="molecule type" value="Genomic_DNA"/>
</dbReference>
<dbReference type="AlphaFoldDB" id="A0A9W6ZW08"/>
<keyword evidence="2" id="KW-1133">Transmembrane helix</keyword>
<protein>
    <submittedName>
        <fullName evidence="3">Uncharacterized protein</fullName>
    </submittedName>
</protein>
<dbReference type="PANTHER" id="PTHR10974">
    <property type="entry name" value="FI08016P-RELATED"/>
    <property type="match status" value="1"/>
</dbReference>
<organism evidence="3 4">
    <name type="scientific">Triparma laevis f. longispina</name>
    <dbReference type="NCBI Taxonomy" id="1714387"/>
    <lineage>
        <taxon>Eukaryota</taxon>
        <taxon>Sar</taxon>
        <taxon>Stramenopiles</taxon>
        <taxon>Ochrophyta</taxon>
        <taxon>Bolidophyceae</taxon>
        <taxon>Parmales</taxon>
        <taxon>Triparmaceae</taxon>
        <taxon>Triparma</taxon>
    </lineage>
</organism>
<dbReference type="PANTHER" id="PTHR10974:SF1">
    <property type="entry name" value="FI08016P-RELATED"/>
    <property type="match status" value="1"/>
</dbReference>
<feature type="transmembrane region" description="Helical" evidence="2">
    <location>
        <begin position="53"/>
        <end position="71"/>
    </location>
</feature>
<keyword evidence="4" id="KW-1185">Reference proteome</keyword>
<evidence type="ECO:0000313" key="4">
    <source>
        <dbReference type="Proteomes" id="UP001165122"/>
    </source>
</evidence>
<feature type="region of interest" description="Disordered" evidence="1">
    <location>
        <begin position="1"/>
        <end position="25"/>
    </location>
</feature>
<feature type="transmembrane region" description="Helical" evidence="2">
    <location>
        <begin position="198"/>
        <end position="220"/>
    </location>
</feature>
<comment type="caution">
    <text evidence="3">The sequence shown here is derived from an EMBL/GenBank/DDBJ whole genome shotgun (WGS) entry which is preliminary data.</text>
</comment>
<proteinExistence type="predicted"/>
<keyword evidence="2" id="KW-0812">Transmembrane</keyword>
<dbReference type="Proteomes" id="UP001165122">
    <property type="component" value="Unassembled WGS sequence"/>
</dbReference>
<name>A0A9W6ZW08_9STRA</name>
<dbReference type="GO" id="GO:0005615">
    <property type="term" value="C:extracellular space"/>
    <property type="evidence" value="ECO:0007669"/>
    <property type="project" value="TreeGrafter"/>
</dbReference>
<feature type="transmembrane region" description="Helical" evidence="2">
    <location>
        <begin position="91"/>
        <end position="117"/>
    </location>
</feature>
<dbReference type="Pfam" id="PF02995">
    <property type="entry name" value="DUF229"/>
    <property type="match status" value="1"/>
</dbReference>
<reference evidence="4" key="1">
    <citation type="journal article" date="2023" name="Commun. Biol.">
        <title>Genome analysis of Parmales, the sister group of diatoms, reveals the evolutionary specialization of diatoms from phago-mixotrophs to photoautotrophs.</title>
        <authorList>
            <person name="Ban H."/>
            <person name="Sato S."/>
            <person name="Yoshikawa S."/>
            <person name="Yamada K."/>
            <person name="Nakamura Y."/>
            <person name="Ichinomiya M."/>
            <person name="Sato N."/>
            <person name="Blanc-Mathieu R."/>
            <person name="Endo H."/>
            <person name="Kuwata A."/>
            <person name="Ogata H."/>
        </authorList>
    </citation>
    <scope>NUCLEOTIDE SEQUENCE [LARGE SCALE GENOMIC DNA]</scope>
    <source>
        <strain evidence="4">NIES 3700</strain>
    </source>
</reference>
<keyword evidence="2" id="KW-0472">Membrane</keyword>
<accession>A0A9W6ZW08</accession>
<evidence type="ECO:0000256" key="2">
    <source>
        <dbReference type="SAM" id="Phobius"/>
    </source>
</evidence>
<dbReference type="InterPro" id="IPR004245">
    <property type="entry name" value="DUF229"/>
</dbReference>
<feature type="transmembrane region" description="Helical" evidence="2">
    <location>
        <begin position="169"/>
        <end position="191"/>
    </location>
</feature>
<evidence type="ECO:0000256" key="1">
    <source>
        <dbReference type="SAM" id="MobiDB-lite"/>
    </source>
</evidence>
<dbReference type="SUPFAM" id="SSF53649">
    <property type="entry name" value="Alkaline phosphatase-like"/>
    <property type="match status" value="1"/>
</dbReference>